<gene>
    <name evidence="1" type="ORF">BG006_002634</name>
</gene>
<dbReference type="AlphaFoldDB" id="A0A9P5S8Y9"/>
<comment type="caution">
    <text evidence="1">The sequence shown here is derived from an EMBL/GenBank/DDBJ whole genome shotgun (WGS) entry which is preliminary data.</text>
</comment>
<proteinExistence type="predicted"/>
<name>A0A9P5S8Y9_9FUNG</name>
<organism evidence="1 2">
    <name type="scientific">Podila minutissima</name>
    <dbReference type="NCBI Taxonomy" id="64525"/>
    <lineage>
        <taxon>Eukaryota</taxon>
        <taxon>Fungi</taxon>
        <taxon>Fungi incertae sedis</taxon>
        <taxon>Mucoromycota</taxon>
        <taxon>Mortierellomycotina</taxon>
        <taxon>Mortierellomycetes</taxon>
        <taxon>Mortierellales</taxon>
        <taxon>Mortierellaceae</taxon>
        <taxon>Podila</taxon>
    </lineage>
</organism>
<reference evidence="1" key="1">
    <citation type="journal article" date="2020" name="Fungal Divers.">
        <title>Resolving the Mortierellaceae phylogeny through synthesis of multi-gene phylogenetics and phylogenomics.</title>
        <authorList>
            <person name="Vandepol N."/>
            <person name="Liber J."/>
            <person name="Desiro A."/>
            <person name="Na H."/>
            <person name="Kennedy M."/>
            <person name="Barry K."/>
            <person name="Grigoriev I.V."/>
            <person name="Miller A.N."/>
            <person name="O'Donnell K."/>
            <person name="Stajich J.E."/>
            <person name="Bonito G."/>
        </authorList>
    </citation>
    <scope>NUCLEOTIDE SEQUENCE</scope>
    <source>
        <strain evidence="1">NVP1</strain>
    </source>
</reference>
<protein>
    <submittedName>
        <fullName evidence="1">Uncharacterized protein</fullName>
    </submittedName>
</protein>
<evidence type="ECO:0000313" key="1">
    <source>
        <dbReference type="EMBL" id="KAF9321346.1"/>
    </source>
</evidence>
<sequence length="115" mass="13068">MDNDPPVFQKFKTEDGEPLENLPTCVSDSDGGRHVLWSDIQLAFKGIHSLNRSNEGIRVLFMVDKDSVRLPLCIAYRDAAYHVVLNREQGDQVEEPYHIQLMRQTPNTAAEQGRS</sequence>
<accession>A0A9P5S8Y9</accession>
<dbReference type="EMBL" id="JAAAUY010001632">
    <property type="protein sequence ID" value="KAF9321346.1"/>
    <property type="molecule type" value="Genomic_DNA"/>
</dbReference>
<dbReference type="Proteomes" id="UP000696485">
    <property type="component" value="Unassembled WGS sequence"/>
</dbReference>
<evidence type="ECO:0000313" key="2">
    <source>
        <dbReference type="Proteomes" id="UP000696485"/>
    </source>
</evidence>
<keyword evidence="2" id="KW-1185">Reference proteome</keyword>